<dbReference type="AlphaFoldDB" id="A0A6V8MMR1"/>
<proteinExistence type="predicted"/>
<comment type="caution">
    <text evidence="1">The sequence shown here is derived from an EMBL/GenBank/DDBJ whole genome shotgun (WGS) entry which is preliminary data.</text>
</comment>
<dbReference type="RefSeq" id="WP_183355748.1">
    <property type="nucleotide sequence ID" value="NZ_BLXX01000011.1"/>
</dbReference>
<gene>
    <name evidence="1" type="ORF">GMST_32640</name>
</gene>
<keyword evidence="2" id="KW-1185">Reference proteome</keyword>
<organism evidence="1 2">
    <name type="scientific">Geomonas silvestris</name>
    <dbReference type="NCBI Taxonomy" id="2740184"/>
    <lineage>
        <taxon>Bacteria</taxon>
        <taxon>Pseudomonadati</taxon>
        <taxon>Thermodesulfobacteriota</taxon>
        <taxon>Desulfuromonadia</taxon>
        <taxon>Geobacterales</taxon>
        <taxon>Geobacteraceae</taxon>
        <taxon>Geomonas</taxon>
    </lineage>
</organism>
<evidence type="ECO:0000313" key="1">
    <source>
        <dbReference type="EMBL" id="GFO60939.1"/>
    </source>
</evidence>
<dbReference type="Proteomes" id="UP000556026">
    <property type="component" value="Unassembled WGS sequence"/>
</dbReference>
<protein>
    <submittedName>
        <fullName evidence="1">Uncharacterized protein</fullName>
    </submittedName>
</protein>
<dbReference type="EMBL" id="BLXX01000011">
    <property type="protein sequence ID" value="GFO60939.1"/>
    <property type="molecule type" value="Genomic_DNA"/>
</dbReference>
<accession>A0A6V8MMR1</accession>
<evidence type="ECO:0000313" key="2">
    <source>
        <dbReference type="Proteomes" id="UP000556026"/>
    </source>
</evidence>
<sequence>MPQPTKLSLTASLVLAVLFMLALFWLDARGVAHRQFGPSGTLAAPQVVKRLVATPGDAYLLWKEAGYRGRTVVFVSGSWPSFVPGERIPDPMYRAYPLQLFNTAQLFERENLDRLSFLYVAALNGIARSIVAVLPQDEFARQRQATLKAKDRRVGADGVYFPREGYPRRFTTAAALSPPAEPVLLYVGASYFATADAEGLFRQLQAAGLKADCVVLCAEMETPGLGPREAGELERFARLIGAAPGGGAPAQAGSRTAP</sequence>
<reference evidence="2" key="1">
    <citation type="submission" date="2020-06" db="EMBL/GenBank/DDBJ databases">
        <title>Draft genomic sequence of Geomonas sp. Red330.</title>
        <authorList>
            <person name="Itoh H."/>
            <person name="Zhenxing X."/>
            <person name="Ushijima N."/>
            <person name="Masuda Y."/>
            <person name="Shiratori Y."/>
            <person name="Senoo K."/>
        </authorList>
    </citation>
    <scope>NUCLEOTIDE SEQUENCE [LARGE SCALE GENOMIC DNA]</scope>
    <source>
        <strain evidence="2">Red330</strain>
    </source>
</reference>
<name>A0A6V8MMR1_9BACT</name>